<dbReference type="AlphaFoldDB" id="A0A6V8KAJ5"/>
<dbReference type="Pfam" id="PF00155">
    <property type="entry name" value="Aminotran_1_2"/>
    <property type="match status" value="1"/>
</dbReference>
<dbReference type="SMART" id="SM00345">
    <property type="entry name" value="HTH_GNTR"/>
    <property type="match status" value="1"/>
</dbReference>
<dbReference type="InterPro" id="IPR036390">
    <property type="entry name" value="WH_DNA-bd_sf"/>
</dbReference>
<evidence type="ECO:0000256" key="4">
    <source>
        <dbReference type="ARBA" id="ARBA00023125"/>
    </source>
</evidence>
<proteinExistence type="inferred from homology"/>
<evidence type="ECO:0000256" key="2">
    <source>
        <dbReference type="ARBA" id="ARBA00022898"/>
    </source>
</evidence>
<protein>
    <submittedName>
        <fullName evidence="7">DNA-binding transcriptional regulator</fullName>
    </submittedName>
</protein>
<dbReference type="PRINTS" id="PR00035">
    <property type="entry name" value="HTHGNTR"/>
</dbReference>
<comment type="caution">
    <text evidence="7">The sequence shown here is derived from an EMBL/GenBank/DDBJ whole genome shotgun (WGS) entry which is preliminary data.</text>
</comment>
<dbReference type="PROSITE" id="PS50949">
    <property type="entry name" value="HTH_GNTR"/>
    <property type="match status" value="1"/>
</dbReference>
<dbReference type="Pfam" id="PF00392">
    <property type="entry name" value="GntR"/>
    <property type="match status" value="1"/>
</dbReference>
<dbReference type="SUPFAM" id="SSF53383">
    <property type="entry name" value="PLP-dependent transferases"/>
    <property type="match status" value="1"/>
</dbReference>
<evidence type="ECO:0000256" key="1">
    <source>
        <dbReference type="ARBA" id="ARBA00005384"/>
    </source>
</evidence>
<reference evidence="7 8" key="2">
    <citation type="submission" date="2020-03" db="EMBL/GenBank/DDBJ databases">
        <authorList>
            <person name="Ichikawa N."/>
            <person name="Kimura A."/>
            <person name="Kitahashi Y."/>
            <person name="Uohara A."/>
        </authorList>
    </citation>
    <scope>NUCLEOTIDE SEQUENCE [LARGE SCALE GENOMIC DNA]</scope>
    <source>
        <strain evidence="7 8">NBRC 108639</strain>
    </source>
</reference>
<dbReference type="InterPro" id="IPR015421">
    <property type="entry name" value="PyrdxlP-dep_Trfase_major"/>
</dbReference>
<accession>A0A6V8KAJ5</accession>
<dbReference type="InterPro" id="IPR015424">
    <property type="entry name" value="PyrdxlP-dep_Trfase"/>
</dbReference>
<dbReference type="InterPro" id="IPR036388">
    <property type="entry name" value="WH-like_DNA-bd_sf"/>
</dbReference>
<dbReference type="Gene3D" id="3.90.1150.10">
    <property type="entry name" value="Aspartate Aminotransferase, domain 1"/>
    <property type="match status" value="1"/>
</dbReference>
<dbReference type="GO" id="GO:0003677">
    <property type="term" value="F:DNA binding"/>
    <property type="evidence" value="ECO:0007669"/>
    <property type="project" value="UniProtKB-KW"/>
</dbReference>
<evidence type="ECO:0000256" key="5">
    <source>
        <dbReference type="ARBA" id="ARBA00023163"/>
    </source>
</evidence>
<dbReference type="InterPro" id="IPR000524">
    <property type="entry name" value="Tscrpt_reg_HTH_GntR"/>
</dbReference>
<dbReference type="PANTHER" id="PTHR46577">
    <property type="entry name" value="HTH-TYPE TRANSCRIPTIONAL REGULATORY PROTEIN GABR"/>
    <property type="match status" value="1"/>
</dbReference>
<dbReference type="GO" id="GO:0030170">
    <property type="term" value="F:pyridoxal phosphate binding"/>
    <property type="evidence" value="ECO:0007669"/>
    <property type="project" value="InterPro"/>
</dbReference>
<dbReference type="InterPro" id="IPR015422">
    <property type="entry name" value="PyrdxlP-dep_Trfase_small"/>
</dbReference>
<feature type="domain" description="HTH gntR-type" evidence="6">
    <location>
        <begin position="26"/>
        <end position="94"/>
    </location>
</feature>
<reference evidence="7 8" key="1">
    <citation type="submission" date="2020-03" db="EMBL/GenBank/DDBJ databases">
        <title>Whole genome shotgun sequence of Phytohabitans houttuyneae NBRC 108639.</title>
        <authorList>
            <person name="Komaki H."/>
            <person name="Tamura T."/>
        </authorList>
    </citation>
    <scope>NUCLEOTIDE SEQUENCE [LARGE SCALE GENOMIC DNA]</scope>
    <source>
        <strain evidence="7 8">NBRC 108639</strain>
    </source>
</reference>
<evidence type="ECO:0000313" key="8">
    <source>
        <dbReference type="Proteomes" id="UP000482800"/>
    </source>
</evidence>
<keyword evidence="4 7" id="KW-0238">DNA-binding</keyword>
<dbReference type="InterPro" id="IPR051446">
    <property type="entry name" value="HTH_trans_reg/aminotransferase"/>
</dbReference>
<dbReference type="Gene3D" id="1.10.10.10">
    <property type="entry name" value="Winged helix-like DNA-binding domain superfamily/Winged helix DNA-binding domain"/>
    <property type="match status" value="1"/>
</dbReference>
<dbReference type="InterPro" id="IPR004839">
    <property type="entry name" value="Aminotransferase_I/II_large"/>
</dbReference>
<keyword evidence="3" id="KW-0805">Transcription regulation</keyword>
<gene>
    <name evidence="7" type="ORF">Phou_064320</name>
</gene>
<dbReference type="GO" id="GO:0003700">
    <property type="term" value="F:DNA-binding transcription factor activity"/>
    <property type="evidence" value="ECO:0007669"/>
    <property type="project" value="InterPro"/>
</dbReference>
<dbReference type="CDD" id="cd00609">
    <property type="entry name" value="AAT_like"/>
    <property type="match status" value="1"/>
</dbReference>
<keyword evidence="2" id="KW-0663">Pyridoxal phosphate</keyword>
<dbReference type="EMBL" id="BLPF01000002">
    <property type="protein sequence ID" value="GFJ82252.1"/>
    <property type="molecule type" value="Genomic_DNA"/>
</dbReference>
<evidence type="ECO:0000256" key="3">
    <source>
        <dbReference type="ARBA" id="ARBA00023015"/>
    </source>
</evidence>
<sequence>MEAEVDRLWAAPELLEVLGDWADRPGPMYQRLSAAVRDAVAQGNLVAGDRLPSERDLAKALAVSRATVVSAYDDLRAESIVDSRQGSGTRVRRGVAPERTGRVHGGTATAIVQRLIDTPGEMISLGNVTAPGLDLLTEELHGLVREDLAQVLGESGYHPRGLPRLREAIAARYAAAGLATTADQLVVTTGASQAIALVTQLLLTRGSTVVVESPSWPGCLDALRAAGVRLVGVPLDDEGIRPDLLARALPEHRPDLVYVMPNAHNPTGVTMSAPRRRQVADLAARHGVPVLEDSPDPGLDPLPVAAFSPGVTLTLGSLTKPVWAGLRIGWVRAPADVAARLARLKALADLGSPVLDQALAARLLPRLDALTAEREAALRERRDFLEAALAESLPAWRWRSPAAGSSLWIELPGADSVAFAQVALRHGVEVVAGAATDPTGAHDSYVRVGFNYPPRTLAAMVDRLRQAWEATGRR</sequence>
<comment type="similarity">
    <text evidence="1">In the C-terminal section; belongs to the class-I pyridoxal-phosphate-dependent aminotransferase family.</text>
</comment>
<name>A0A6V8KAJ5_9ACTN</name>
<dbReference type="Proteomes" id="UP000482800">
    <property type="component" value="Unassembled WGS sequence"/>
</dbReference>
<keyword evidence="5" id="KW-0804">Transcription</keyword>
<dbReference type="Gene3D" id="3.40.640.10">
    <property type="entry name" value="Type I PLP-dependent aspartate aminotransferase-like (Major domain)"/>
    <property type="match status" value="1"/>
</dbReference>
<organism evidence="7 8">
    <name type="scientific">Phytohabitans houttuyneae</name>
    <dbReference type="NCBI Taxonomy" id="1076126"/>
    <lineage>
        <taxon>Bacteria</taxon>
        <taxon>Bacillati</taxon>
        <taxon>Actinomycetota</taxon>
        <taxon>Actinomycetes</taxon>
        <taxon>Micromonosporales</taxon>
        <taxon>Micromonosporaceae</taxon>
    </lineage>
</organism>
<dbReference type="SUPFAM" id="SSF46785">
    <property type="entry name" value="Winged helix' DNA-binding domain"/>
    <property type="match status" value="1"/>
</dbReference>
<evidence type="ECO:0000313" key="7">
    <source>
        <dbReference type="EMBL" id="GFJ82252.1"/>
    </source>
</evidence>
<evidence type="ECO:0000259" key="6">
    <source>
        <dbReference type="PROSITE" id="PS50949"/>
    </source>
</evidence>
<keyword evidence="8" id="KW-1185">Reference proteome</keyword>
<dbReference type="PANTHER" id="PTHR46577:SF1">
    <property type="entry name" value="HTH-TYPE TRANSCRIPTIONAL REGULATORY PROTEIN GABR"/>
    <property type="match status" value="1"/>
</dbReference>
<dbReference type="CDD" id="cd07377">
    <property type="entry name" value="WHTH_GntR"/>
    <property type="match status" value="1"/>
</dbReference>